<keyword evidence="2" id="KW-0456">Lyase</keyword>
<dbReference type="Gene3D" id="3.20.70.20">
    <property type="match status" value="1"/>
</dbReference>
<dbReference type="PROSITE" id="PS51149">
    <property type="entry name" value="GLY_RADICAL_2"/>
    <property type="match status" value="1"/>
</dbReference>
<evidence type="ECO:0000256" key="4">
    <source>
        <dbReference type="SAM" id="Coils"/>
    </source>
</evidence>
<reference evidence="7 8" key="1">
    <citation type="submission" date="2016-10" db="EMBL/GenBank/DDBJ databases">
        <title>Complete Genome Sequence of Peptococcaceae strain DCMF.</title>
        <authorList>
            <person name="Edwards R.J."/>
            <person name="Holland S.I."/>
            <person name="Deshpande N.P."/>
            <person name="Wong Y.K."/>
            <person name="Ertan H."/>
            <person name="Manefield M."/>
            <person name="Russell T.L."/>
            <person name="Lee M.J."/>
        </authorList>
    </citation>
    <scope>NUCLEOTIDE SEQUENCE [LARGE SCALE GENOMIC DNA]</scope>
    <source>
        <strain evidence="7 8">DCMF</strain>
    </source>
</reference>
<dbReference type="PANTHER" id="PTHR43641">
    <property type="entry name" value="FORMATE ACETYLTRANSFERASE 3-RELATED"/>
    <property type="match status" value="1"/>
</dbReference>
<evidence type="ECO:0000256" key="3">
    <source>
        <dbReference type="PROSITE-ProRule" id="PRU00493"/>
    </source>
</evidence>
<proteinExistence type="predicted"/>
<dbReference type="PROSITE" id="PS51554">
    <property type="entry name" value="PFL"/>
    <property type="match status" value="1"/>
</dbReference>
<keyword evidence="4" id="KW-0175">Coiled coil</keyword>
<dbReference type="Pfam" id="PF01228">
    <property type="entry name" value="Gly_radical"/>
    <property type="match status" value="1"/>
</dbReference>
<feature type="modified residue" description="Glycine radical" evidence="3">
    <location>
        <position position="775"/>
    </location>
</feature>
<gene>
    <name evidence="7" type="ORF">DCMF_12040</name>
</gene>
<feature type="domain" description="PFL" evidence="6">
    <location>
        <begin position="5"/>
        <end position="672"/>
    </location>
</feature>
<accession>A0A3G1KSK1</accession>
<evidence type="ECO:0000259" key="5">
    <source>
        <dbReference type="PROSITE" id="PS51149"/>
    </source>
</evidence>
<evidence type="ECO:0000259" key="6">
    <source>
        <dbReference type="PROSITE" id="PS51554"/>
    </source>
</evidence>
<sequence length="799" mass="90567">MPISERTKKLRESYISKSFLSDKFKENVTVDVEKARYYTESWKETEGLPTVLRRARALENILEKCTVLIKEHELLVGYPGNDPAAIMYSPERPREIIIELDQHGHVPKEVRDEAIEIADYWKGKTPQDMMSRYFTKEEMDILNTKMVIWALGADYTQRAMPDHDYIFAHGLNGIIAKVEAELKKVNEEMVQVENLVRVPELAQKKDFFEAVAITMKAVIRWANRYANLASYLASIETDANRKLELERIAEVCAHVPAHPPRTFQEAVQAHWFIWMLTHFYDHECHGASERIDQIIWPAYRQDVIEEKNITREEAQELIECLWIKITECGRLLPSSTRQSHQGTNMVNAYTVGGQNADGSDACNELTLTILDATISIRLNQPSLAFRYHQNVSQEAVKKALEVVKTGSGFPSFKNDDTAIAHLMDMGYTLEEARNWALIGCMSPGVCGDWGRTRRNAWHITPTKCLEAALNNGYDLMFSKKVGPETGTAGQFRTYEEFREAFNEQVRYALNLGMRMHNISLWLQGEYFPRPLLSGLFERALKQGHDLMSTGDKSVPWINLLGGAVDTVDSLAAIKKLVFEEKLISLPELVKVLKNNWAGQEELRQKFINDVPKWGNDDDYVDLIGVNDLYNFMADEMNKLKDIWGTSPKPLSQAVSGVWSQGKKTAALPCGRMAGEPLADGGVSPYSGCDKKGPTAVLKSVSKIDHKRQKASLLNQRLSPESLEGEKGVEHFLAYMKSWYDLGIDHVQFNVTDSKTLRAAQREPHKYSDVMVRVAGYSAFFVELDQGCQDSIIARSVHSI</sequence>
<dbReference type="InterPro" id="IPR051215">
    <property type="entry name" value="GRE"/>
</dbReference>
<dbReference type="InterPro" id="IPR004184">
    <property type="entry name" value="PFL_dom"/>
</dbReference>
<evidence type="ECO:0000256" key="1">
    <source>
        <dbReference type="ARBA" id="ARBA00022818"/>
    </source>
</evidence>
<evidence type="ECO:0000256" key="2">
    <source>
        <dbReference type="ARBA" id="ARBA00023239"/>
    </source>
</evidence>
<evidence type="ECO:0008006" key="9">
    <source>
        <dbReference type="Google" id="ProtNLM"/>
    </source>
</evidence>
<dbReference type="GO" id="GO:0016829">
    <property type="term" value="F:lyase activity"/>
    <property type="evidence" value="ECO:0007669"/>
    <property type="project" value="UniProtKB-KW"/>
</dbReference>
<dbReference type="RefSeq" id="WP_148134661.1">
    <property type="nucleotide sequence ID" value="NZ_CP017634.1"/>
</dbReference>
<dbReference type="Pfam" id="PF02901">
    <property type="entry name" value="PFL-like"/>
    <property type="match status" value="1"/>
</dbReference>
<dbReference type="OrthoDB" id="9803969at2"/>
<keyword evidence="8" id="KW-1185">Reference proteome</keyword>
<organism evidence="7 8">
    <name type="scientific">Formimonas warabiya</name>
    <dbReference type="NCBI Taxonomy" id="1761012"/>
    <lineage>
        <taxon>Bacteria</taxon>
        <taxon>Bacillati</taxon>
        <taxon>Bacillota</taxon>
        <taxon>Clostridia</taxon>
        <taxon>Eubacteriales</taxon>
        <taxon>Peptococcaceae</taxon>
        <taxon>Candidatus Formimonas</taxon>
    </lineage>
</organism>
<dbReference type="InterPro" id="IPR001150">
    <property type="entry name" value="Gly_radical"/>
</dbReference>
<feature type="domain" description="Glycine radical" evidence="5">
    <location>
        <begin position="680"/>
        <end position="799"/>
    </location>
</feature>
<evidence type="ECO:0000313" key="8">
    <source>
        <dbReference type="Proteomes" id="UP000323521"/>
    </source>
</evidence>
<dbReference type="SUPFAM" id="SSF51998">
    <property type="entry name" value="PFL-like glycyl radical enzymes"/>
    <property type="match status" value="1"/>
</dbReference>
<dbReference type="AlphaFoldDB" id="A0A3G1KSK1"/>
<dbReference type="Proteomes" id="UP000323521">
    <property type="component" value="Chromosome"/>
</dbReference>
<keyword evidence="1 3" id="KW-0556">Organic radical</keyword>
<dbReference type="PANTHER" id="PTHR43641:SF2">
    <property type="entry name" value="DEHYDRATASE YBIW-RELATED"/>
    <property type="match status" value="1"/>
</dbReference>
<dbReference type="GO" id="GO:0005829">
    <property type="term" value="C:cytosol"/>
    <property type="evidence" value="ECO:0007669"/>
    <property type="project" value="TreeGrafter"/>
</dbReference>
<dbReference type="EMBL" id="CP017634">
    <property type="protein sequence ID" value="ATW25406.1"/>
    <property type="molecule type" value="Genomic_DNA"/>
</dbReference>
<name>A0A3G1KSK1_FORW1</name>
<evidence type="ECO:0000313" key="7">
    <source>
        <dbReference type="EMBL" id="ATW25406.1"/>
    </source>
</evidence>
<dbReference type="KEGG" id="fwa:DCMF_12040"/>
<protein>
    <recommendedName>
        <fullName evidence="9">Glycyl radical protein</fullName>
    </recommendedName>
</protein>
<feature type="coiled-coil region" evidence="4">
    <location>
        <begin position="168"/>
        <end position="195"/>
    </location>
</feature>